<sequence>MASFGAGSAAAPAFDGERLILVGTYGQDLGFVQGQGAGVYAFRLDGAGEFAPAMFQNRPLLPSSAVGLNPSYLCASPAFKHVVYVTDEARAGPAGGRRDRPRVDLDAAGGSPTATALGAPLACGATSTCHDTGHAHMVLLSKDESAVLCPDLGADAVYRVDAAAGAAELCCVLAAGDGQRPPAWHPTLDVLYVLCELSSVLRAFRVDGSGRALGDGAPFSSARAAADPCYPAGGGPASRPPTRAPGRGIVNKGKDLDRPSIAEETKNHVADSFHVIKKHGYLEKLSRGAMAGYQKRYFVLSAPTSSTTKTDQRKELLAAVDVRPVLLEVGSDARA</sequence>
<comment type="similarity">
    <text evidence="1">Belongs to the cycloisomerase 2 family.</text>
</comment>
<dbReference type="PANTHER" id="PTHR30344:SF1">
    <property type="entry name" value="6-PHOSPHOGLUCONOLACTONASE"/>
    <property type="match status" value="1"/>
</dbReference>
<dbReference type="InterPro" id="IPR019405">
    <property type="entry name" value="Lactonase_7-beta_prop"/>
</dbReference>
<organism evidence="3 4">
    <name type="scientific">Aureococcus anophagefferens</name>
    <name type="common">Harmful bloom alga</name>
    <dbReference type="NCBI Taxonomy" id="44056"/>
    <lineage>
        <taxon>Eukaryota</taxon>
        <taxon>Sar</taxon>
        <taxon>Stramenopiles</taxon>
        <taxon>Ochrophyta</taxon>
        <taxon>Pelagophyceae</taxon>
        <taxon>Pelagomonadales</taxon>
        <taxon>Pelagomonadaceae</taxon>
        <taxon>Aureococcus</taxon>
    </lineage>
</organism>
<dbReference type="InterPro" id="IPR011048">
    <property type="entry name" value="Haem_d1_sf"/>
</dbReference>
<dbReference type="Gene3D" id="2.30.29.30">
    <property type="entry name" value="Pleckstrin-homology domain (PH domain)/Phosphotyrosine-binding domain (PTB)"/>
    <property type="match status" value="1"/>
</dbReference>
<protein>
    <submittedName>
        <fullName evidence="3">Uncharacterized protein</fullName>
    </submittedName>
</protein>
<dbReference type="InterPro" id="IPR015943">
    <property type="entry name" value="WD40/YVTN_repeat-like_dom_sf"/>
</dbReference>
<gene>
    <name evidence="3" type="ORF">SO694_00043166</name>
</gene>
<proteinExistence type="inferred from homology"/>
<evidence type="ECO:0000313" key="3">
    <source>
        <dbReference type="EMBL" id="KAK7248977.1"/>
    </source>
</evidence>
<dbReference type="SUPFAM" id="SSF51004">
    <property type="entry name" value="C-terminal (heme d1) domain of cytochrome cd1-nitrite reductase"/>
    <property type="match status" value="1"/>
</dbReference>
<evidence type="ECO:0000313" key="4">
    <source>
        <dbReference type="Proteomes" id="UP001363151"/>
    </source>
</evidence>
<reference evidence="3 4" key="1">
    <citation type="submission" date="2024-03" db="EMBL/GenBank/DDBJ databases">
        <title>Aureococcus anophagefferens CCMP1851 and Kratosvirus quantuckense: Draft genome of a second virus-susceptible host strain in the model system.</title>
        <authorList>
            <person name="Chase E."/>
            <person name="Truchon A.R."/>
            <person name="Schepens W."/>
            <person name="Wilhelm S.W."/>
        </authorList>
    </citation>
    <scope>NUCLEOTIDE SEQUENCE [LARGE SCALE GENOMIC DNA]</scope>
    <source>
        <strain evidence="3 4">CCMP1851</strain>
    </source>
</reference>
<comment type="caution">
    <text evidence="3">The sequence shown here is derived from an EMBL/GenBank/DDBJ whole genome shotgun (WGS) entry which is preliminary data.</text>
</comment>
<dbReference type="PANTHER" id="PTHR30344">
    <property type="entry name" value="6-PHOSPHOGLUCONOLACTONASE-RELATED"/>
    <property type="match status" value="1"/>
</dbReference>
<dbReference type="SUPFAM" id="SSF50729">
    <property type="entry name" value="PH domain-like"/>
    <property type="match status" value="1"/>
</dbReference>
<dbReference type="EMBL" id="JBBJCI010000084">
    <property type="protein sequence ID" value="KAK7248977.1"/>
    <property type="molecule type" value="Genomic_DNA"/>
</dbReference>
<dbReference type="InterPro" id="IPR050282">
    <property type="entry name" value="Cycloisomerase_2"/>
</dbReference>
<name>A0ABR1G7M3_AURAN</name>
<dbReference type="Pfam" id="PF10282">
    <property type="entry name" value="Lactonase"/>
    <property type="match status" value="1"/>
</dbReference>
<feature type="region of interest" description="Disordered" evidence="2">
    <location>
        <begin position="230"/>
        <end position="255"/>
    </location>
</feature>
<accession>A0ABR1G7M3</accession>
<keyword evidence="4" id="KW-1185">Reference proteome</keyword>
<dbReference type="Proteomes" id="UP001363151">
    <property type="component" value="Unassembled WGS sequence"/>
</dbReference>
<evidence type="ECO:0000256" key="1">
    <source>
        <dbReference type="ARBA" id="ARBA00005564"/>
    </source>
</evidence>
<dbReference type="Gene3D" id="2.130.10.10">
    <property type="entry name" value="YVTN repeat-like/Quinoprotein amine dehydrogenase"/>
    <property type="match status" value="1"/>
</dbReference>
<dbReference type="InterPro" id="IPR011993">
    <property type="entry name" value="PH-like_dom_sf"/>
</dbReference>
<evidence type="ECO:0000256" key="2">
    <source>
        <dbReference type="SAM" id="MobiDB-lite"/>
    </source>
</evidence>
<dbReference type="CDD" id="cd00821">
    <property type="entry name" value="PH"/>
    <property type="match status" value="1"/>
</dbReference>